<dbReference type="PANTHER" id="PTHR12706">
    <property type="entry name" value="STRAWBERRY NOTCH-RELATED"/>
    <property type="match status" value="1"/>
</dbReference>
<keyword evidence="6" id="KW-0378">Hydrolase</keyword>
<protein>
    <submittedName>
        <fullName evidence="6">Nuclear helicase mop-3 sno (Dead-box superfamily)</fullName>
    </submittedName>
</protein>
<dbReference type="GO" id="GO:0042393">
    <property type="term" value="F:histone binding"/>
    <property type="evidence" value="ECO:0007669"/>
    <property type="project" value="TreeGrafter"/>
</dbReference>
<dbReference type="GO" id="GO:0004386">
    <property type="term" value="F:helicase activity"/>
    <property type="evidence" value="ECO:0007669"/>
    <property type="project" value="UniProtKB-KW"/>
</dbReference>
<feature type="domain" description="Strawberry notch helicase C" evidence="3">
    <location>
        <begin position="225"/>
        <end position="536"/>
    </location>
</feature>
<dbReference type="InterPro" id="IPR026741">
    <property type="entry name" value="SNO"/>
</dbReference>
<keyword evidence="6" id="KW-0347">Helicase</keyword>
<dbReference type="PANTHER" id="PTHR12706:SF33">
    <property type="entry name" value="PROTEIN WITH HELICASE_C DOMAIN"/>
    <property type="match status" value="1"/>
</dbReference>
<evidence type="ECO:0000259" key="5">
    <source>
        <dbReference type="Pfam" id="PF25373"/>
    </source>
</evidence>
<keyword evidence="6" id="KW-0547">Nucleotide-binding</keyword>
<dbReference type="SUPFAM" id="SSF52540">
    <property type="entry name" value="P-loop containing nucleoside triphosphate hydrolases"/>
    <property type="match status" value="1"/>
</dbReference>
<dbReference type="InterPro" id="IPR027417">
    <property type="entry name" value="P-loop_NTPase"/>
</dbReference>
<sequence length="849" mass="92614">MAYMTRMGLWGPGSAFRDFDSFLSSLRQRGVTFMEMLAMEMKAEGKYVARGLSFRDAEFCEVECRLGEEQIAMYNDAVELWKDLRACLGPALAATGATPQTVWRTFWSTFQRFFKLLCVSCKVPTVVREAKAALAEGFCVVIGLQTTGEAAAEALALEPGAQCGWVSTTREMLERFVNDYFPTKRPPDNKTAATAAPEELIEDPKWLQNKATLLKRIRELELPPNFLDEIIHELGGPCCVAEMTGRRGRVVSVGQNPPTYQLRAPTDSSALDSLNTQEKDAFNSGEKLVAVISDAASTGISLHSCPRFQNKRRRLHITVELPWSADKAIQQLGRTHRSNQETGPLYKLVITDLGGEKRFAAAVARRLQSLGALTRGDRRAASGIDLSSSNLDSPLGRKALRRMYDNLVTESQHLPPGVHLSTVVGVEESKHRIDEAAKAALYPMAPEQLAIQRLHRELREAAKIMEIGLEGRRSDSVAESKMSGSNSGLGDVRRFLNRLLGLPVSRQNLLFGYLSATLAAETRSAIQEGRHSEGFSDLSCSSYSLDTRSVFWTDPYSGLETVQNDFTLDRGVSFEEACLRLERERAGPGDGSGFYEMRRPLYGAQQVMLAVQKPGNAALFSVVRPNTGASYLDMDAGELSDKYRPCPDEGDARAKWTALYESTLDHCMHGGHCVNGAACQVGRRKSEVTILSGTVVRIWGALEDVLERSAPMLSKGDRAMRVVRLQLEGGGSLVGVRYPRALLPEALAVLVSSQETAAAAGRGGSVFVGAGRKAMDPPTPVDSKALSKALRAPRTMHSFFGKAEASKAPEKENLPETSIPEAAGTLQRRQSCPPAGGRAEGLPVPSRPG</sequence>
<feature type="domain" description="SBNO alpha/beta" evidence="5">
    <location>
        <begin position="573"/>
        <end position="684"/>
    </location>
</feature>
<feature type="compositionally biased region" description="Basic and acidic residues" evidence="2">
    <location>
        <begin position="804"/>
        <end position="814"/>
    </location>
</feature>
<dbReference type="InterPro" id="IPR026937">
    <property type="entry name" value="SBNO_Helicase_C_dom"/>
</dbReference>
<dbReference type="Pfam" id="PF13871">
    <property type="entry name" value="Helicase_C_4"/>
    <property type="match status" value="1"/>
</dbReference>
<evidence type="ECO:0000313" key="6">
    <source>
        <dbReference type="EMBL" id="JAC84804.1"/>
    </source>
</evidence>
<evidence type="ECO:0000256" key="2">
    <source>
        <dbReference type="SAM" id="MobiDB-lite"/>
    </source>
</evidence>
<proteinExistence type="inferred from homology"/>
<dbReference type="Pfam" id="PF13872">
    <property type="entry name" value="AAA_34"/>
    <property type="match status" value="1"/>
</dbReference>
<dbReference type="EMBL" id="GBEZ01000047">
    <property type="protein sequence ID" value="JAC84804.1"/>
    <property type="molecule type" value="Transcribed_RNA"/>
</dbReference>
<feature type="region of interest" description="Disordered" evidence="2">
    <location>
        <begin position="799"/>
        <end position="849"/>
    </location>
</feature>
<gene>
    <name evidence="6" type="ORF">TSPGSL018_102</name>
</gene>
<dbReference type="GO" id="GO:0031490">
    <property type="term" value="F:chromatin DNA binding"/>
    <property type="evidence" value="ECO:0007669"/>
    <property type="project" value="TreeGrafter"/>
</dbReference>
<dbReference type="Pfam" id="PF25373">
    <property type="entry name" value="SBNO"/>
    <property type="match status" value="1"/>
</dbReference>
<feature type="domain" description="Strawberry notch AAA" evidence="4">
    <location>
        <begin position="1"/>
        <end position="75"/>
    </location>
</feature>
<evidence type="ECO:0000256" key="1">
    <source>
        <dbReference type="ARBA" id="ARBA00006992"/>
    </source>
</evidence>
<evidence type="ECO:0000259" key="3">
    <source>
        <dbReference type="Pfam" id="PF13871"/>
    </source>
</evidence>
<dbReference type="Gene3D" id="3.40.50.300">
    <property type="entry name" value="P-loop containing nucleotide triphosphate hydrolases"/>
    <property type="match status" value="1"/>
</dbReference>
<dbReference type="GO" id="GO:0005634">
    <property type="term" value="C:nucleus"/>
    <property type="evidence" value="ECO:0007669"/>
    <property type="project" value="TreeGrafter"/>
</dbReference>
<reference evidence="6" key="1">
    <citation type="submission" date="2014-05" db="EMBL/GenBank/DDBJ databases">
        <title>The transcriptome of the halophilic microalga Tetraselmis sp. GSL018 isolated from the Great Salt Lake, Utah.</title>
        <authorList>
            <person name="Jinkerson R.E."/>
            <person name="D'Adamo S."/>
            <person name="Posewitz M.C."/>
        </authorList>
    </citation>
    <scope>NUCLEOTIDE SEQUENCE</scope>
    <source>
        <strain evidence="6">GSL018</strain>
    </source>
</reference>
<accession>A0A061SNZ4</accession>
<evidence type="ECO:0000259" key="4">
    <source>
        <dbReference type="Pfam" id="PF13872"/>
    </source>
</evidence>
<comment type="similarity">
    <text evidence="1">Belongs to the SBNO family.</text>
</comment>
<dbReference type="InterPro" id="IPR039187">
    <property type="entry name" value="SNO_AAA"/>
</dbReference>
<dbReference type="AlphaFoldDB" id="A0A061SNZ4"/>
<keyword evidence="6" id="KW-0067">ATP-binding</keyword>
<organism evidence="6">
    <name type="scientific">Tetraselmis sp. GSL018</name>
    <dbReference type="NCBI Taxonomy" id="582737"/>
    <lineage>
        <taxon>Eukaryota</taxon>
        <taxon>Viridiplantae</taxon>
        <taxon>Chlorophyta</taxon>
        <taxon>core chlorophytes</taxon>
        <taxon>Chlorodendrophyceae</taxon>
        <taxon>Chlorodendrales</taxon>
        <taxon>Chlorodendraceae</taxon>
        <taxon>Tetraselmis</taxon>
    </lineage>
</organism>
<name>A0A061SNZ4_9CHLO</name>
<dbReference type="InterPro" id="IPR057332">
    <property type="entry name" value="SBNO_a/b_dom"/>
</dbReference>
<dbReference type="GO" id="GO:0006355">
    <property type="term" value="P:regulation of DNA-templated transcription"/>
    <property type="evidence" value="ECO:0007669"/>
    <property type="project" value="InterPro"/>
</dbReference>